<proteinExistence type="predicted"/>
<name>A0A845ACU9_9SPHN</name>
<protein>
    <submittedName>
        <fullName evidence="1">Uncharacterized protein</fullName>
    </submittedName>
</protein>
<dbReference type="RefSeq" id="WP_160740030.1">
    <property type="nucleotide sequence ID" value="NZ_WTYQ01000005.1"/>
</dbReference>
<comment type="caution">
    <text evidence="1">The sequence shown here is derived from an EMBL/GenBank/DDBJ whole genome shotgun (WGS) entry which is preliminary data.</text>
</comment>
<dbReference type="AlphaFoldDB" id="A0A845ACU9"/>
<evidence type="ECO:0000313" key="1">
    <source>
        <dbReference type="EMBL" id="MXP26811.1"/>
    </source>
</evidence>
<organism evidence="1 2">
    <name type="scientific">Altericroceibacterium indicum</name>
    <dbReference type="NCBI Taxonomy" id="374177"/>
    <lineage>
        <taxon>Bacteria</taxon>
        <taxon>Pseudomonadati</taxon>
        <taxon>Pseudomonadota</taxon>
        <taxon>Alphaproteobacteria</taxon>
        <taxon>Sphingomonadales</taxon>
        <taxon>Erythrobacteraceae</taxon>
        <taxon>Altericroceibacterium</taxon>
    </lineage>
</organism>
<accession>A0A845ACU9</accession>
<sequence>MSNWSVFSWARAYAKIEKLGGVNVWLSEKQVKSIRADDALPKGVVVSQHFPEAQMVASIGKRVYDVIDHPIVREHFGPEDTIKEAFLTDGAGFKLADLSVFEVRRKRKPRGP</sequence>
<gene>
    <name evidence="1" type="ORF">GRI39_12290</name>
</gene>
<dbReference type="EMBL" id="WTYQ01000005">
    <property type="protein sequence ID" value="MXP26811.1"/>
    <property type="molecule type" value="Genomic_DNA"/>
</dbReference>
<reference evidence="1 2" key="1">
    <citation type="submission" date="2019-12" db="EMBL/GenBank/DDBJ databases">
        <title>Genomic-based taxomic classification of the family Erythrobacteraceae.</title>
        <authorList>
            <person name="Xu L."/>
        </authorList>
    </citation>
    <scope>NUCLEOTIDE SEQUENCE [LARGE SCALE GENOMIC DNA]</scope>
    <source>
        <strain evidence="1 2">DSM 18604</strain>
    </source>
</reference>
<dbReference type="Proteomes" id="UP000460561">
    <property type="component" value="Unassembled WGS sequence"/>
</dbReference>
<evidence type="ECO:0000313" key="2">
    <source>
        <dbReference type="Proteomes" id="UP000460561"/>
    </source>
</evidence>
<keyword evidence="2" id="KW-1185">Reference proteome</keyword>